<feature type="compositionally biased region" description="Basic and acidic residues" evidence="1">
    <location>
        <begin position="80"/>
        <end position="91"/>
    </location>
</feature>
<dbReference type="EMBL" id="CABFVH010000023">
    <property type="protein sequence ID" value="VUF13757.1"/>
    <property type="molecule type" value="Genomic_DNA"/>
</dbReference>
<feature type="domain" description="PepSY" evidence="3">
    <location>
        <begin position="5"/>
        <end position="81"/>
    </location>
</feature>
<accession>A0A564G0J4</accession>
<dbReference type="EMBL" id="BPQI01000018">
    <property type="protein sequence ID" value="GJD55144.1"/>
    <property type="molecule type" value="Genomic_DNA"/>
</dbReference>
<evidence type="ECO:0000313" key="6">
    <source>
        <dbReference type="Proteomes" id="UP000401717"/>
    </source>
</evidence>
<evidence type="ECO:0000313" key="4">
    <source>
        <dbReference type="EMBL" id="GJD55144.1"/>
    </source>
</evidence>
<organism evidence="5 6">
    <name type="scientific">Methylobacterium dankookense</name>
    <dbReference type="NCBI Taxonomy" id="560405"/>
    <lineage>
        <taxon>Bacteria</taxon>
        <taxon>Pseudomonadati</taxon>
        <taxon>Pseudomonadota</taxon>
        <taxon>Alphaproteobacteria</taxon>
        <taxon>Hyphomicrobiales</taxon>
        <taxon>Methylobacteriaceae</taxon>
        <taxon>Methylobacterium</taxon>
    </lineage>
</organism>
<dbReference type="OrthoDB" id="9134997at2"/>
<reference evidence="4" key="3">
    <citation type="submission" date="2021-08" db="EMBL/GenBank/DDBJ databases">
        <authorList>
            <person name="Tani A."/>
            <person name="Ola A."/>
            <person name="Ogura Y."/>
            <person name="Katsura K."/>
            <person name="Hayashi T."/>
        </authorList>
    </citation>
    <scope>NUCLEOTIDE SEQUENCE</scope>
    <source>
        <strain evidence="4">DSM 22415</strain>
    </source>
</reference>
<reference evidence="4" key="2">
    <citation type="journal article" date="2021" name="Front. Microbiol.">
        <title>Comprehensive Comparative Genomics and Phenotyping of Methylobacterium Species.</title>
        <authorList>
            <person name="Alessa O."/>
            <person name="Ogura Y."/>
            <person name="Fujitani Y."/>
            <person name="Takami H."/>
            <person name="Hayashi T."/>
            <person name="Sahin N."/>
            <person name="Tani A."/>
        </authorList>
    </citation>
    <scope>NUCLEOTIDE SEQUENCE</scope>
    <source>
        <strain evidence="4">DSM 22415</strain>
    </source>
</reference>
<feature type="region of interest" description="Disordered" evidence="1">
    <location>
        <begin position="54"/>
        <end position="97"/>
    </location>
</feature>
<feature type="chain" id="PRO_5022030215" description="PepSY domain-containing protein" evidence="2">
    <location>
        <begin position="22"/>
        <end position="97"/>
    </location>
</feature>
<reference evidence="5 6" key="1">
    <citation type="submission" date="2019-06" db="EMBL/GenBank/DDBJ databases">
        <authorList>
            <person name="Rodrigo-Torres L."/>
            <person name="Arahal R. D."/>
            <person name="Lucena T."/>
        </authorList>
    </citation>
    <scope>NUCLEOTIDE SEQUENCE [LARGE SCALE GENOMIC DNA]</scope>
    <source>
        <strain evidence="5 6">SW08-7</strain>
    </source>
</reference>
<evidence type="ECO:0000256" key="2">
    <source>
        <dbReference type="SAM" id="SignalP"/>
    </source>
</evidence>
<protein>
    <recommendedName>
        <fullName evidence="3">PepSY domain-containing protein</fullName>
    </recommendedName>
</protein>
<dbReference type="InterPro" id="IPR025711">
    <property type="entry name" value="PepSY"/>
</dbReference>
<keyword evidence="2" id="KW-0732">Signal</keyword>
<dbReference type="RefSeq" id="WP_144765970.1">
    <property type="nucleotide sequence ID" value="NZ_BPQI01000018.1"/>
</dbReference>
<proteinExistence type="predicted"/>
<feature type="compositionally biased region" description="Basic and acidic residues" evidence="1">
    <location>
        <begin position="63"/>
        <end position="73"/>
    </location>
</feature>
<evidence type="ECO:0000259" key="3">
    <source>
        <dbReference type="Pfam" id="PF13670"/>
    </source>
</evidence>
<name>A0A564G0J4_9HYPH</name>
<dbReference type="Proteomes" id="UP000401717">
    <property type="component" value="Unassembled WGS sequence"/>
</dbReference>
<dbReference type="Proteomes" id="UP001055303">
    <property type="component" value="Unassembled WGS sequence"/>
</dbReference>
<feature type="signal peptide" evidence="2">
    <location>
        <begin position="1"/>
        <end position="21"/>
    </location>
</feature>
<dbReference type="AlphaFoldDB" id="A0A564G0J4"/>
<evidence type="ECO:0000256" key="1">
    <source>
        <dbReference type="SAM" id="MobiDB-lite"/>
    </source>
</evidence>
<evidence type="ECO:0000313" key="5">
    <source>
        <dbReference type="EMBL" id="VUF13757.1"/>
    </source>
</evidence>
<sequence length="97" mass="10407">MKHAALIVASLALTPGMAATAATQKADWMPMDQVVRKLGEAGYTDIRKLEAEDGRWEGQASKDGGKVSFEVDPRSGVVSERTKDAKGNGRDAEEDDD</sequence>
<keyword evidence="7" id="KW-1185">Reference proteome</keyword>
<gene>
    <name evidence="4" type="ORF">IFDJLNFL_1026</name>
    <name evidence="5" type="ORF">MTDSW087_03464</name>
</gene>
<dbReference type="Pfam" id="PF13670">
    <property type="entry name" value="PepSY_2"/>
    <property type="match status" value="1"/>
</dbReference>
<evidence type="ECO:0000313" key="7">
    <source>
        <dbReference type="Proteomes" id="UP001055303"/>
    </source>
</evidence>